<dbReference type="InterPro" id="IPR036485">
    <property type="entry name" value="Glu_synth_asu_C_sf"/>
</dbReference>
<evidence type="ECO:0000313" key="10">
    <source>
        <dbReference type="EMBL" id="BAI80486.1"/>
    </source>
</evidence>
<gene>
    <name evidence="10" type="ordered locus">DEFDS_1016</name>
</gene>
<dbReference type="EC" id="1.4.1.13" evidence="2"/>
<dbReference type="GO" id="GO:0046872">
    <property type="term" value="F:metal ion binding"/>
    <property type="evidence" value="ECO:0007669"/>
    <property type="project" value="UniProtKB-KW"/>
</dbReference>
<dbReference type="eggNOG" id="COG0069">
    <property type="taxonomic scope" value="Bacteria"/>
</dbReference>
<feature type="domain" description="4Fe-4S ferredoxin-type" evidence="9">
    <location>
        <begin position="95"/>
        <end position="124"/>
    </location>
</feature>
<dbReference type="PROSITE" id="PS00198">
    <property type="entry name" value="4FE4S_FER_1"/>
    <property type="match status" value="1"/>
</dbReference>
<evidence type="ECO:0000256" key="4">
    <source>
        <dbReference type="ARBA" id="ARBA00022643"/>
    </source>
</evidence>
<dbReference type="AlphaFoldDB" id="D3PD13"/>
<dbReference type="GO" id="GO:0006207">
    <property type="term" value="P:'de novo' pyrimidine nucleobase biosynthetic process"/>
    <property type="evidence" value="ECO:0007669"/>
    <property type="project" value="InterPro"/>
</dbReference>
<evidence type="ECO:0000256" key="2">
    <source>
        <dbReference type="ARBA" id="ARBA00012079"/>
    </source>
</evidence>
<dbReference type="Pfam" id="PF00037">
    <property type="entry name" value="Fer4"/>
    <property type="match status" value="1"/>
</dbReference>
<dbReference type="RefSeq" id="WP_013007733.1">
    <property type="nucleotide sequence ID" value="NC_013939.1"/>
</dbReference>
<dbReference type="SUPFAM" id="SSF54862">
    <property type="entry name" value="4Fe-4S ferredoxins"/>
    <property type="match status" value="1"/>
</dbReference>
<keyword evidence="6" id="KW-0408">Iron</keyword>
<dbReference type="PROSITE" id="PS00912">
    <property type="entry name" value="DHODEHASE_2"/>
    <property type="match status" value="1"/>
</dbReference>
<keyword evidence="4" id="KW-0288">FMN</keyword>
<evidence type="ECO:0000256" key="1">
    <source>
        <dbReference type="ARBA" id="ARBA00009716"/>
    </source>
</evidence>
<evidence type="ECO:0000256" key="6">
    <source>
        <dbReference type="ARBA" id="ARBA00023004"/>
    </source>
</evidence>
<dbReference type="Pfam" id="PF01645">
    <property type="entry name" value="Glu_synthase"/>
    <property type="match status" value="1"/>
</dbReference>
<dbReference type="InterPro" id="IPR002932">
    <property type="entry name" value="Glu_synthdom"/>
</dbReference>
<dbReference type="HOGENOM" id="CLU_319979_0_0_0"/>
<dbReference type="PANTHER" id="PTHR43819">
    <property type="entry name" value="ARCHAEAL-TYPE GLUTAMATE SYNTHASE [NADPH]"/>
    <property type="match status" value="1"/>
</dbReference>
<organism evidence="10 11">
    <name type="scientific">Deferribacter desulfuricans (strain DSM 14783 / JCM 11476 / NBRC 101012 / SSM1)</name>
    <dbReference type="NCBI Taxonomy" id="639282"/>
    <lineage>
        <taxon>Bacteria</taxon>
        <taxon>Pseudomonadati</taxon>
        <taxon>Deferribacterota</taxon>
        <taxon>Deferribacteres</taxon>
        <taxon>Deferribacterales</taxon>
        <taxon>Deferribacteraceae</taxon>
        <taxon>Deferribacter</taxon>
    </lineage>
</organism>
<dbReference type="PANTHER" id="PTHR43819:SF1">
    <property type="entry name" value="ARCHAEAL-TYPE GLUTAMATE SYNTHASE [NADPH]"/>
    <property type="match status" value="1"/>
</dbReference>
<dbReference type="Gene3D" id="2.160.20.60">
    <property type="entry name" value="Glutamate synthase, alpha subunit, C-terminal domain"/>
    <property type="match status" value="1"/>
</dbReference>
<dbReference type="SUPFAM" id="SSF69336">
    <property type="entry name" value="Alpha subunit of glutamate synthase, C-terminal domain"/>
    <property type="match status" value="1"/>
</dbReference>
<dbReference type="GO" id="GO:0004355">
    <property type="term" value="F:glutamate synthase (NADPH) activity"/>
    <property type="evidence" value="ECO:0007669"/>
    <property type="project" value="UniProtKB-EC"/>
</dbReference>
<keyword evidence="5" id="KW-0479">Metal-binding</keyword>
<evidence type="ECO:0000256" key="3">
    <source>
        <dbReference type="ARBA" id="ARBA00022630"/>
    </source>
</evidence>
<evidence type="ECO:0000259" key="9">
    <source>
        <dbReference type="PROSITE" id="PS51379"/>
    </source>
</evidence>
<comment type="similarity">
    <text evidence="1">Belongs to the glutamate synthase family.</text>
</comment>
<dbReference type="PROSITE" id="PS51379">
    <property type="entry name" value="4FE4S_FER_2"/>
    <property type="match status" value="2"/>
</dbReference>
<evidence type="ECO:0000256" key="8">
    <source>
        <dbReference type="ARBA" id="ARBA00048151"/>
    </source>
</evidence>
<dbReference type="GO" id="GO:0051536">
    <property type="term" value="F:iron-sulfur cluster binding"/>
    <property type="evidence" value="ECO:0007669"/>
    <property type="project" value="UniProtKB-KW"/>
</dbReference>
<comment type="catalytic activity">
    <reaction evidence="8">
        <text>2 L-glutamate + NADP(+) = L-glutamine + 2-oxoglutarate + NADPH + H(+)</text>
        <dbReference type="Rhea" id="RHEA:15501"/>
        <dbReference type="ChEBI" id="CHEBI:15378"/>
        <dbReference type="ChEBI" id="CHEBI:16810"/>
        <dbReference type="ChEBI" id="CHEBI:29985"/>
        <dbReference type="ChEBI" id="CHEBI:57783"/>
        <dbReference type="ChEBI" id="CHEBI:58349"/>
        <dbReference type="ChEBI" id="CHEBI:58359"/>
        <dbReference type="EC" id="1.4.1.13"/>
    </reaction>
</comment>
<reference evidence="10 11" key="1">
    <citation type="journal article" date="2010" name="DNA Res.">
        <title>Bacterial lifestyle in a deep-sea hydrothermal vent chimney revealed by the genome sequence of the thermophilic bacterium Deferribacter desulfuricans SSM1.</title>
        <authorList>
            <person name="Takaki Y."/>
            <person name="Shimamura S."/>
            <person name="Nakagawa S."/>
            <person name="Fukuhara Y."/>
            <person name="Horikawa H."/>
            <person name="Ankai A."/>
            <person name="Harada T."/>
            <person name="Hosoyama A."/>
            <person name="Oguchi A."/>
            <person name="Fukui S."/>
            <person name="Fujita N."/>
            <person name="Takami H."/>
            <person name="Takai K."/>
        </authorList>
    </citation>
    <scope>NUCLEOTIDE SEQUENCE [LARGE SCALE GENOMIC DNA]</scope>
    <source>
        <strain evidence="11">DSM 14783 / JCM 11476 / NBRC 101012 / SSM1</strain>
    </source>
</reference>
<dbReference type="GO" id="GO:0006537">
    <property type="term" value="P:glutamate biosynthetic process"/>
    <property type="evidence" value="ECO:0007669"/>
    <property type="project" value="InterPro"/>
</dbReference>
<keyword evidence="11" id="KW-1185">Reference proteome</keyword>
<proteinExistence type="inferred from homology"/>
<evidence type="ECO:0000256" key="7">
    <source>
        <dbReference type="ARBA" id="ARBA00023014"/>
    </source>
</evidence>
<dbReference type="EMBL" id="AP011529">
    <property type="protein sequence ID" value="BAI80486.1"/>
    <property type="molecule type" value="Genomic_DNA"/>
</dbReference>
<dbReference type="OrthoDB" id="9758182at2"/>
<dbReference type="Proteomes" id="UP000001520">
    <property type="component" value="Chromosome"/>
</dbReference>
<dbReference type="SUPFAM" id="SSF51395">
    <property type="entry name" value="FMN-linked oxidoreductases"/>
    <property type="match status" value="1"/>
</dbReference>
<evidence type="ECO:0000313" key="11">
    <source>
        <dbReference type="Proteomes" id="UP000001520"/>
    </source>
</evidence>
<dbReference type="InterPro" id="IPR001295">
    <property type="entry name" value="Dihydroorotate_DH_CS"/>
</dbReference>
<name>D3PD13_DEFDS</name>
<dbReference type="InterPro" id="IPR017896">
    <property type="entry name" value="4Fe4S_Fe-S-bd"/>
</dbReference>
<dbReference type="InterPro" id="IPR017900">
    <property type="entry name" value="4Fe4S_Fe_S_CS"/>
</dbReference>
<dbReference type="InterPro" id="IPR013785">
    <property type="entry name" value="Aldolase_TIM"/>
</dbReference>
<dbReference type="GO" id="GO:0016627">
    <property type="term" value="F:oxidoreductase activity, acting on the CH-CH group of donors"/>
    <property type="evidence" value="ECO:0007669"/>
    <property type="project" value="InterPro"/>
</dbReference>
<feature type="domain" description="4Fe-4S ferredoxin-type" evidence="9">
    <location>
        <begin position="31"/>
        <end position="64"/>
    </location>
</feature>
<dbReference type="eggNOG" id="COG0070">
    <property type="taxonomic scope" value="Bacteria"/>
</dbReference>
<keyword evidence="7" id="KW-0411">Iron-sulfur</keyword>
<dbReference type="KEGG" id="ddf:DEFDS_1016"/>
<dbReference type="eggNOG" id="COG1146">
    <property type="taxonomic scope" value="Bacteria"/>
</dbReference>
<dbReference type="STRING" id="639282.DEFDS_1016"/>
<evidence type="ECO:0000256" key="5">
    <source>
        <dbReference type="ARBA" id="ARBA00022723"/>
    </source>
</evidence>
<dbReference type="Gene3D" id="3.20.20.70">
    <property type="entry name" value="Aldolase class I"/>
    <property type="match status" value="1"/>
</dbReference>
<sequence>MIKKEMIIKKSIKYIEPLETGIYAKGSKYWVKVTSDEEEPGRGCVFCSRCVDACTHNLKNPNSEFGVFRMETVYYDSEGNRVLVDDEDKIHLVEKILWINPDECCNCKRCVKMCPQRAIKVFKNPDYHDIGVELTDSTIINNCLKRAEGDSMLSSAHLGAQKSKLSNDWLIDAAEILSPQRDHLHEYAGKFDDMYLGKREARFKCETPIFDVHMSYGSNSHEAFLARLIASIKLGRPFFTGEGYLHPDMMPAAKYCILQFGSGGYGPWVELDKFAGFSMKYGQDAKKGKGGRLQAKKNDIEIALLRCVEALRNLTAPNPQHLQYSIEELPMRVESLRALLGDHKLIGADVYGTAWNFKEIVVALAKAGFDYITIKAGDGSTGAAHLVDLQNRGLNVVYLTHTADIALREEGLREQVSIIAEGGVLDSFHAFLVLLAGADFVGMGMRTLHPLGCTLCQRCHTGQCAWGITSRQYGDRIDPGIAAEGIVNMVRSFQKDMEGLAAGLGMSSHADVVGARRFRYHGNDPLLFETFGKTEIFKQLPKVSIKERKHKVFKTYKVVYEENKDLIENILSKIEGDYLKIDVGVFEIDSRTLNLIMKLAAEKGVKKFLLDNVVGQRLIGTGINCDEITVRGLVGNHAFAFVKDVKINVLPNKSHKTSIPANAHVGVANTSNPKEINIAGEVGDLFAAYSVSGKFRVAKSGGVRNLLLMKAGLPKEWAELDLSKYNDWDKESILNELLLRYQKRRSLRKKMNWGQFLKTFEKRLNERKPPVAIFGVGAEKGMGDYFMEYAQGGIGIVLNVVEMENPMGYYICSGMTAGAAYIRGNIRDNQLGIGVMKIDYLTDEDKIFLNNEIEDFINTFKDVDIDDTYNEKLRSFAERFYKDKESIFNDFVKIIPVTS</sequence>
<dbReference type="Gene3D" id="3.30.70.20">
    <property type="match status" value="1"/>
</dbReference>
<protein>
    <recommendedName>
        <fullName evidence="2">glutamate synthase (NADPH)</fullName>
        <ecNumber evidence="2">1.4.1.13</ecNumber>
    </recommendedName>
</protein>
<keyword evidence="3" id="KW-0285">Flavoprotein</keyword>
<accession>D3PD13</accession>